<comment type="pathway">
    <text evidence="1">Secondary metabolite biosynthesis; terpenoid biosynthesis.</text>
</comment>
<dbReference type="PANTHER" id="PTHR48049:SF34">
    <property type="entry name" value="UDP-GLYCOSYLTRANSFERASE 79B30-LIKE"/>
    <property type="match status" value="1"/>
</dbReference>
<comment type="similarity">
    <text evidence="2 4">Belongs to the UDP-glycosyltransferase family.</text>
</comment>
<evidence type="ECO:0000313" key="7">
    <source>
        <dbReference type="Proteomes" id="UP000596660"/>
    </source>
</evidence>
<evidence type="ECO:0000313" key="6">
    <source>
        <dbReference type="EnsemblPlants" id="AUR62017222-RA:cds"/>
    </source>
</evidence>
<name>A0A803LQJ3_CHEQI</name>
<dbReference type="Gene3D" id="3.40.50.2000">
    <property type="entry name" value="Glycogen Phosphorylase B"/>
    <property type="match status" value="2"/>
</dbReference>
<dbReference type="GO" id="GO:0035251">
    <property type="term" value="F:UDP-glucosyltransferase activity"/>
    <property type="evidence" value="ECO:0007669"/>
    <property type="project" value="InterPro"/>
</dbReference>
<dbReference type="KEGG" id="cqi:110702273"/>
<dbReference type="Proteomes" id="UP000596660">
    <property type="component" value="Unplaced"/>
</dbReference>
<dbReference type="FunFam" id="3.40.50.2000:FF:000037">
    <property type="entry name" value="Glycosyltransferase"/>
    <property type="match status" value="1"/>
</dbReference>
<dbReference type="AlphaFoldDB" id="A0A803LQJ3"/>
<organism evidence="6 7">
    <name type="scientific">Chenopodium quinoa</name>
    <name type="common">Quinoa</name>
    <dbReference type="NCBI Taxonomy" id="63459"/>
    <lineage>
        <taxon>Eukaryota</taxon>
        <taxon>Viridiplantae</taxon>
        <taxon>Streptophyta</taxon>
        <taxon>Embryophyta</taxon>
        <taxon>Tracheophyta</taxon>
        <taxon>Spermatophyta</taxon>
        <taxon>Magnoliopsida</taxon>
        <taxon>eudicotyledons</taxon>
        <taxon>Gunneridae</taxon>
        <taxon>Pentapetalae</taxon>
        <taxon>Caryophyllales</taxon>
        <taxon>Chenopodiaceae</taxon>
        <taxon>Chenopodioideae</taxon>
        <taxon>Atripliceae</taxon>
        <taxon>Chenopodium</taxon>
    </lineage>
</organism>
<evidence type="ECO:0000256" key="2">
    <source>
        <dbReference type="ARBA" id="ARBA00009995"/>
    </source>
</evidence>
<dbReference type="GeneID" id="110702273"/>
<dbReference type="PROSITE" id="PS00375">
    <property type="entry name" value="UDPGT"/>
    <property type="match status" value="1"/>
</dbReference>
<keyword evidence="7" id="KW-1185">Reference proteome</keyword>
<gene>
    <name evidence="6" type="primary">LOC110702273</name>
</gene>
<dbReference type="EC" id="2.4.1.-" evidence="5"/>
<dbReference type="InterPro" id="IPR002213">
    <property type="entry name" value="UDP_glucos_trans"/>
</dbReference>
<evidence type="ECO:0000256" key="1">
    <source>
        <dbReference type="ARBA" id="ARBA00004721"/>
    </source>
</evidence>
<evidence type="ECO:0000256" key="4">
    <source>
        <dbReference type="RuleBase" id="RU003718"/>
    </source>
</evidence>
<dbReference type="Pfam" id="PF00201">
    <property type="entry name" value="UDPGT"/>
    <property type="match status" value="1"/>
</dbReference>
<dbReference type="OrthoDB" id="5835829at2759"/>
<dbReference type="PANTHER" id="PTHR48049">
    <property type="entry name" value="GLYCOSYLTRANSFERASE"/>
    <property type="match status" value="1"/>
</dbReference>
<accession>A0A803LQJ3</accession>
<evidence type="ECO:0000256" key="5">
    <source>
        <dbReference type="RuleBase" id="RU362057"/>
    </source>
</evidence>
<dbReference type="SUPFAM" id="SSF53756">
    <property type="entry name" value="UDP-Glycosyltransferase/glycogen phosphorylase"/>
    <property type="match status" value="1"/>
</dbReference>
<reference evidence="6" key="1">
    <citation type="journal article" date="2017" name="Nature">
        <title>The genome of Chenopodium quinoa.</title>
        <authorList>
            <person name="Jarvis D.E."/>
            <person name="Ho Y.S."/>
            <person name="Lightfoot D.J."/>
            <person name="Schmoeckel S.M."/>
            <person name="Li B."/>
            <person name="Borm T.J.A."/>
            <person name="Ohyanagi H."/>
            <person name="Mineta K."/>
            <person name="Michell C.T."/>
            <person name="Saber N."/>
            <person name="Kharbatia N.M."/>
            <person name="Rupper R.R."/>
            <person name="Sharp A.R."/>
            <person name="Dally N."/>
            <person name="Boughton B.A."/>
            <person name="Woo Y.H."/>
            <person name="Gao G."/>
            <person name="Schijlen E.G.W.M."/>
            <person name="Guo X."/>
            <person name="Momin A.A."/>
            <person name="Negrao S."/>
            <person name="Al-Babili S."/>
            <person name="Gehring C."/>
            <person name="Roessner U."/>
            <person name="Jung C."/>
            <person name="Murphy K."/>
            <person name="Arold S.T."/>
            <person name="Gojobori T."/>
            <person name="van der Linden C.G."/>
            <person name="van Loo E.N."/>
            <person name="Jellen E.N."/>
            <person name="Maughan P.J."/>
            <person name="Tester M."/>
        </authorList>
    </citation>
    <scope>NUCLEOTIDE SEQUENCE [LARGE SCALE GENOMIC DNA]</scope>
    <source>
        <strain evidence="6">cv. PI 614886</strain>
    </source>
</reference>
<proteinExistence type="inferred from homology"/>
<evidence type="ECO:0000256" key="3">
    <source>
        <dbReference type="ARBA" id="ARBA00022679"/>
    </source>
</evidence>
<dbReference type="InterPro" id="IPR050481">
    <property type="entry name" value="UDP-glycosyltransf_plant"/>
</dbReference>
<dbReference type="InterPro" id="IPR035595">
    <property type="entry name" value="UDP_glycos_trans_CS"/>
</dbReference>
<dbReference type="RefSeq" id="XP_021735671.1">
    <property type="nucleotide sequence ID" value="XM_021879979.1"/>
</dbReference>
<protein>
    <recommendedName>
        <fullName evidence="5">Glycosyltransferase</fullName>
        <ecNumber evidence="5">2.4.1.-</ecNumber>
    </recommendedName>
</protein>
<sequence length="459" mass="51560">MSNNKNSKILKVAFYPWYAFGHLIPNLRLANQLAERGHQISFFLPSKIQTKLASYNHHPDHISFIPIDIPHVDGLPPGAGAANNVPASALTFLMRAMDMTRDTMEDHLLHVKPDIVFYDFTCWMPELARKHGIKAVYFCQSYVMTFAYFCPFKRKESNNPTAADLVAPPPGFPSQSIWLRAQEAADVEAAPVNTVYGPEHLTLLDRVNKSLRECDAIGAKSFKELEGAYCEYVEKVYGKPVLLAGPLITKLASSKLDERIHGWLQGFDDASVIYCALGSECVMNLNHFQHLLLGLELTGRPFFVVLRPPTGYRTIESAFPKGIEERTKGRGMMHGGWVQQQLILQHPSVGCFVTHSGPGSISEAMISSECQLVLLPQILDQYLIARMMSLELKVGIEVEECTKEAISKAISTVMDGNNDVAKEVRANRVKWRKYLLREGPRLEESYISSFIYNLQKLLE</sequence>
<reference evidence="6" key="2">
    <citation type="submission" date="2021-03" db="UniProtKB">
        <authorList>
            <consortium name="EnsemblPlants"/>
        </authorList>
    </citation>
    <scope>IDENTIFICATION</scope>
</reference>
<dbReference type="Gramene" id="AUR62017222-RA">
    <property type="protein sequence ID" value="AUR62017222-RA:cds"/>
    <property type="gene ID" value="AUR62017222"/>
</dbReference>
<keyword evidence="4" id="KW-0328">Glycosyltransferase</keyword>
<keyword evidence="3 4" id="KW-0808">Transferase</keyword>
<dbReference type="EnsemblPlants" id="AUR62017222-RA">
    <property type="protein sequence ID" value="AUR62017222-RA:cds"/>
    <property type="gene ID" value="AUR62017222"/>
</dbReference>
<dbReference type="CDD" id="cd03784">
    <property type="entry name" value="GT1_Gtf-like"/>
    <property type="match status" value="1"/>
</dbReference>